<feature type="disulfide bond" evidence="4">
    <location>
        <begin position="4"/>
        <end position="30"/>
    </location>
</feature>
<dbReference type="InterPro" id="IPR044913">
    <property type="entry name" value="P_trefoil_dom_sf"/>
</dbReference>
<dbReference type="SMART" id="SM00018">
    <property type="entry name" value="PD"/>
    <property type="match status" value="2"/>
</dbReference>
<reference evidence="7" key="1">
    <citation type="journal article" date="2016" name="Nature">
        <title>Genome evolution in the allotetraploid frog Xenopus laevis.</title>
        <authorList>
            <person name="Session A.M."/>
            <person name="Uno Y."/>
            <person name="Kwon T."/>
            <person name="Chapman J.A."/>
            <person name="Toyoda A."/>
            <person name="Takahashi S."/>
            <person name="Fukui A."/>
            <person name="Hikosaka A."/>
            <person name="Suzuki A."/>
            <person name="Kondo M."/>
            <person name="van Heeringen S.J."/>
            <person name="Quigley I."/>
            <person name="Heinz S."/>
            <person name="Ogino H."/>
            <person name="Ochi H."/>
            <person name="Hellsten U."/>
            <person name="Lyons J.B."/>
            <person name="Simakov O."/>
            <person name="Putnam N."/>
            <person name="Stites J."/>
            <person name="Kuroki Y."/>
            <person name="Tanaka T."/>
            <person name="Michiue T."/>
            <person name="Watanabe M."/>
            <person name="Bogdanovic O."/>
            <person name="Lister R."/>
            <person name="Georgiou G."/>
            <person name="Paranjpe S.S."/>
            <person name="van Kruijsbergen I."/>
            <person name="Shu S."/>
            <person name="Carlson J."/>
            <person name="Kinoshita T."/>
            <person name="Ohta Y."/>
            <person name="Mawaribuchi S."/>
            <person name="Jenkins J."/>
            <person name="Grimwood J."/>
            <person name="Schmutz J."/>
            <person name="Mitros T."/>
            <person name="Mozaffari S.V."/>
            <person name="Suzuki Y."/>
            <person name="Haramoto Y."/>
            <person name="Yamamoto T.S."/>
            <person name="Takagi C."/>
            <person name="Heald R."/>
            <person name="Miller K."/>
            <person name="Haudenschild C."/>
            <person name="Kitzman J."/>
            <person name="Nakayama T."/>
            <person name="Izutsu Y."/>
            <person name="Robert J."/>
            <person name="Fortriede J."/>
            <person name="Burns K."/>
            <person name="Lotay V."/>
            <person name="Karimi K."/>
            <person name="Yasuoka Y."/>
            <person name="Dichmann D.S."/>
            <person name="Flajnik M.F."/>
            <person name="Houston D.W."/>
            <person name="Shendure J."/>
            <person name="DuPasquier L."/>
            <person name="Vize P.D."/>
            <person name="Zorn A.M."/>
            <person name="Ito M."/>
            <person name="Marcotte E.M."/>
            <person name="Wallingford J.B."/>
            <person name="Ito Y."/>
            <person name="Asashima M."/>
            <person name="Ueno N."/>
            <person name="Matsuda Y."/>
            <person name="Veenstra G.J."/>
            <person name="Fujiyama A."/>
            <person name="Harland R.M."/>
            <person name="Taira M."/>
            <person name="Rokhsar D.S."/>
        </authorList>
    </citation>
    <scope>NUCLEOTIDE SEQUENCE [LARGE SCALE GENOMIC DNA]</scope>
    <source>
        <strain evidence="7">J</strain>
    </source>
</reference>
<dbReference type="PANTHER" id="PTHR13826:SF14">
    <property type="entry name" value="TREFOIL FACTOR 2"/>
    <property type="match status" value="1"/>
</dbReference>
<evidence type="ECO:0000256" key="2">
    <source>
        <dbReference type="ARBA" id="ARBA00022525"/>
    </source>
</evidence>
<dbReference type="InterPro" id="IPR000519">
    <property type="entry name" value="P_trefoil_dom"/>
</dbReference>
<keyword evidence="3 4" id="KW-1015">Disulfide bond</keyword>
<dbReference type="GO" id="GO:0005615">
    <property type="term" value="C:extracellular space"/>
    <property type="evidence" value="ECO:0007669"/>
    <property type="project" value="TreeGrafter"/>
</dbReference>
<evidence type="ECO:0000313" key="6">
    <source>
        <dbReference type="EMBL" id="OCT93695.1"/>
    </source>
</evidence>
<dbReference type="PRINTS" id="PR00680">
    <property type="entry name" value="PTREFOIL"/>
</dbReference>
<dbReference type="SUPFAM" id="SSF57492">
    <property type="entry name" value="Trefoil"/>
    <property type="match status" value="2"/>
</dbReference>
<dbReference type="EMBL" id="CM004468">
    <property type="protein sequence ID" value="OCT93695.1"/>
    <property type="molecule type" value="Genomic_DNA"/>
</dbReference>
<dbReference type="CDD" id="cd00111">
    <property type="entry name" value="Trefoil"/>
    <property type="match status" value="2"/>
</dbReference>
<feature type="disulfide bond" evidence="4">
    <location>
        <begin position="14"/>
        <end position="29"/>
    </location>
</feature>
<dbReference type="FunFam" id="4.10.110.10:FF:000006">
    <property type="entry name" value="Trefoil factor 1"/>
    <property type="match status" value="2"/>
</dbReference>
<keyword evidence="2" id="KW-0964">Secreted</keyword>
<comment type="subcellular location">
    <subcellularLocation>
        <location evidence="1">Secreted</location>
    </subcellularLocation>
</comment>
<sequence>AAKCKTEPKSRINCGFGGITRAECNNKGCCFDSSIVGTIWCFYPKPEEAAAKCKIEPKSRINCGFGGITRAECNNKGCCFDSSIVGTIWCFYPKPEE</sequence>
<feature type="disulfide bond" evidence="4">
    <location>
        <begin position="53"/>
        <end position="79"/>
    </location>
</feature>
<evidence type="ECO:0000256" key="1">
    <source>
        <dbReference type="ARBA" id="ARBA00004613"/>
    </source>
</evidence>
<feature type="disulfide bond" evidence="4">
    <location>
        <begin position="73"/>
        <end position="90"/>
    </location>
</feature>
<feature type="domain" description="P-type" evidence="5">
    <location>
        <begin position="2"/>
        <end position="45"/>
    </location>
</feature>
<feature type="domain" description="P-type" evidence="5">
    <location>
        <begin position="51"/>
        <end position="94"/>
    </location>
</feature>
<feature type="disulfide bond" evidence="4">
    <location>
        <begin position="63"/>
        <end position="78"/>
    </location>
</feature>
<dbReference type="GO" id="GO:0030277">
    <property type="term" value="P:maintenance of gastrointestinal epithelium"/>
    <property type="evidence" value="ECO:0007669"/>
    <property type="project" value="TreeGrafter"/>
</dbReference>
<accession>A0A974HXE5</accession>
<dbReference type="PANTHER" id="PTHR13826">
    <property type="entry name" value="INTESTINAL TREFOIL FACTOR-RELATED"/>
    <property type="match status" value="1"/>
</dbReference>
<proteinExistence type="predicted"/>
<dbReference type="OMA" id="ITSEQCF"/>
<name>A0A974HXE5_XENLA</name>
<organism evidence="6 7">
    <name type="scientific">Xenopus laevis</name>
    <name type="common">African clawed frog</name>
    <dbReference type="NCBI Taxonomy" id="8355"/>
    <lineage>
        <taxon>Eukaryota</taxon>
        <taxon>Metazoa</taxon>
        <taxon>Chordata</taxon>
        <taxon>Craniata</taxon>
        <taxon>Vertebrata</taxon>
        <taxon>Euteleostomi</taxon>
        <taxon>Amphibia</taxon>
        <taxon>Batrachia</taxon>
        <taxon>Anura</taxon>
        <taxon>Pipoidea</taxon>
        <taxon>Pipidae</taxon>
        <taxon>Xenopodinae</taxon>
        <taxon>Xenopus</taxon>
        <taxon>Xenopus</taxon>
    </lineage>
</organism>
<feature type="disulfide bond" evidence="4">
    <location>
        <begin position="24"/>
        <end position="41"/>
    </location>
</feature>
<evidence type="ECO:0000256" key="4">
    <source>
        <dbReference type="PROSITE-ProRule" id="PRU00779"/>
    </source>
</evidence>
<dbReference type="PROSITE" id="PS51448">
    <property type="entry name" value="P_TREFOIL_2"/>
    <property type="match status" value="2"/>
</dbReference>
<dbReference type="Pfam" id="PF00088">
    <property type="entry name" value="Trefoil"/>
    <property type="match status" value="2"/>
</dbReference>
<evidence type="ECO:0000256" key="3">
    <source>
        <dbReference type="ARBA" id="ARBA00023157"/>
    </source>
</evidence>
<protein>
    <recommendedName>
        <fullName evidence="5">P-type domain-containing protein</fullName>
    </recommendedName>
</protein>
<feature type="non-terminal residue" evidence="6">
    <location>
        <position position="97"/>
    </location>
</feature>
<evidence type="ECO:0000259" key="5">
    <source>
        <dbReference type="PROSITE" id="PS51448"/>
    </source>
</evidence>
<dbReference type="AlphaFoldDB" id="A0A974HXE5"/>
<dbReference type="PROSITE" id="PS00025">
    <property type="entry name" value="P_TREFOIL_1"/>
    <property type="match status" value="2"/>
</dbReference>
<dbReference type="InterPro" id="IPR017994">
    <property type="entry name" value="P_trefoil_chordata"/>
</dbReference>
<dbReference type="Proteomes" id="UP000694892">
    <property type="component" value="Chromosome 2L"/>
</dbReference>
<evidence type="ECO:0000313" key="7">
    <source>
        <dbReference type="Proteomes" id="UP000694892"/>
    </source>
</evidence>
<dbReference type="Gene3D" id="4.10.110.10">
    <property type="entry name" value="Spasmolytic Protein, domain 1"/>
    <property type="match status" value="2"/>
</dbReference>
<dbReference type="InterPro" id="IPR017957">
    <property type="entry name" value="P_trefoil_CS"/>
</dbReference>
<feature type="non-terminal residue" evidence="6">
    <location>
        <position position="1"/>
    </location>
</feature>
<gene>
    <name evidence="6" type="ORF">XELAEV_18011370mg</name>
</gene>